<dbReference type="RefSeq" id="WP_205363336.1">
    <property type="nucleotide sequence ID" value="NZ_JADKYB010000029.1"/>
</dbReference>
<sequence length="159" mass="16015">MAGFIGSAYNPLVVEAAERCLRGVYGGPEAADPGRTGGTAVVVGSWSGDLGTAHALHEAVRTGRRVQPLLFFQSNPNAVVGYVAGRWALRGPVVCLRTAGPGPAALAEALDAAELLLLDGDCDEALVIAADTGRTPDDPGSAIAVLVTADDPATGRGAP</sequence>
<name>A0ABS2U2L6_9ACTN</name>
<evidence type="ECO:0000313" key="2">
    <source>
        <dbReference type="EMBL" id="MBM9509838.1"/>
    </source>
</evidence>
<protein>
    <recommendedName>
        <fullName evidence="1">Beta-ketoacyl synthase-like N-terminal domain-containing protein</fullName>
    </recommendedName>
</protein>
<reference evidence="2 3" key="1">
    <citation type="submission" date="2021-01" db="EMBL/GenBank/DDBJ databases">
        <title>Streptomyces acididurans sp. nov., isolated from a peat swamp forest soil.</title>
        <authorList>
            <person name="Chantavorakit T."/>
            <person name="Duangmal K."/>
        </authorList>
    </citation>
    <scope>NUCLEOTIDE SEQUENCE [LARGE SCALE GENOMIC DNA]</scope>
    <source>
        <strain evidence="2 3">KK5PA1</strain>
    </source>
</reference>
<comment type="caution">
    <text evidence="2">The sequence shown here is derived from an EMBL/GenBank/DDBJ whole genome shotgun (WGS) entry which is preliminary data.</text>
</comment>
<dbReference type="SUPFAM" id="SSF53901">
    <property type="entry name" value="Thiolase-like"/>
    <property type="match status" value="1"/>
</dbReference>
<dbReference type="InterPro" id="IPR016039">
    <property type="entry name" value="Thiolase-like"/>
</dbReference>
<proteinExistence type="predicted"/>
<evidence type="ECO:0000313" key="3">
    <source>
        <dbReference type="Proteomes" id="UP000749040"/>
    </source>
</evidence>
<evidence type="ECO:0000259" key="1">
    <source>
        <dbReference type="Pfam" id="PF00109"/>
    </source>
</evidence>
<feature type="domain" description="Beta-ketoacyl synthase-like N-terminal" evidence="1">
    <location>
        <begin position="13"/>
        <end position="136"/>
    </location>
</feature>
<dbReference type="Gene3D" id="3.40.47.10">
    <property type="match status" value="1"/>
</dbReference>
<dbReference type="InterPro" id="IPR014030">
    <property type="entry name" value="Ketoacyl_synth_N"/>
</dbReference>
<keyword evidence="3" id="KW-1185">Reference proteome</keyword>
<dbReference type="EMBL" id="JADKYB010000029">
    <property type="protein sequence ID" value="MBM9509838.1"/>
    <property type="molecule type" value="Genomic_DNA"/>
</dbReference>
<gene>
    <name evidence="2" type="ORF">ITX44_35865</name>
</gene>
<accession>A0ABS2U2L6</accession>
<organism evidence="2 3">
    <name type="scientific">Actinacidiphila acididurans</name>
    <dbReference type="NCBI Taxonomy" id="2784346"/>
    <lineage>
        <taxon>Bacteria</taxon>
        <taxon>Bacillati</taxon>
        <taxon>Actinomycetota</taxon>
        <taxon>Actinomycetes</taxon>
        <taxon>Kitasatosporales</taxon>
        <taxon>Streptomycetaceae</taxon>
        <taxon>Actinacidiphila</taxon>
    </lineage>
</organism>
<dbReference type="Pfam" id="PF00109">
    <property type="entry name" value="ketoacyl-synt"/>
    <property type="match status" value="1"/>
</dbReference>
<dbReference type="Proteomes" id="UP000749040">
    <property type="component" value="Unassembled WGS sequence"/>
</dbReference>